<evidence type="ECO:0000313" key="6">
    <source>
        <dbReference type="EMBL" id="VWX37640.1"/>
    </source>
</evidence>
<dbReference type="InterPro" id="IPR005119">
    <property type="entry name" value="LysR_subst-bd"/>
</dbReference>
<dbReference type="CDD" id="cd05466">
    <property type="entry name" value="PBP2_LTTR_substrate"/>
    <property type="match status" value="1"/>
</dbReference>
<feature type="domain" description="HTH lysR-type" evidence="5">
    <location>
        <begin position="1"/>
        <end position="58"/>
    </location>
</feature>
<evidence type="ECO:0000256" key="3">
    <source>
        <dbReference type="ARBA" id="ARBA00023125"/>
    </source>
</evidence>
<evidence type="ECO:0000256" key="2">
    <source>
        <dbReference type="ARBA" id="ARBA00023015"/>
    </source>
</evidence>
<dbReference type="SUPFAM" id="SSF46785">
    <property type="entry name" value="Winged helix' DNA-binding domain"/>
    <property type="match status" value="1"/>
</dbReference>
<proteinExistence type="inferred from homology"/>
<comment type="similarity">
    <text evidence="1">Belongs to the LysR transcriptional regulatory family.</text>
</comment>
<evidence type="ECO:0000256" key="4">
    <source>
        <dbReference type="ARBA" id="ARBA00023163"/>
    </source>
</evidence>
<gene>
    <name evidence="6" type="ORF">EXIGUO9Y_330064</name>
</gene>
<name>A0A653IEL8_9BACL</name>
<evidence type="ECO:0000256" key="1">
    <source>
        <dbReference type="ARBA" id="ARBA00009437"/>
    </source>
</evidence>
<dbReference type="InterPro" id="IPR000847">
    <property type="entry name" value="LysR_HTH_N"/>
</dbReference>
<dbReference type="PROSITE" id="PS50931">
    <property type="entry name" value="HTH_LYSR"/>
    <property type="match status" value="1"/>
</dbReference>
<sequence length="295" mass="33178">MELQALRYFLAVVQEKNITRASRILRISQPALSRQLQRLEEESGGPLLERTNTGIVLTEKGLYLAERAREMVALADKIVANLKTNDEALHGEIYIGGGETERMRAVIGSFNRLQAQHPHVKIRIFSGNGNDVLDKLNKGVLDFGLVIEPFDVKAYHHVVLPSKDRWGILTRRDHPLGQKQSVSVEDLQQEPLLLSEQSRINHYFSDRIGLDVDSCQIVGTYNLLFNASLLVKEGLGHALCIDHIINTTGTDLCFVPIAPRLESRVYLIWKKEAMLSRPATKLLELIQSTEAQPDN</sequence>
<dbReference type="RefSeq" id="WP_159173622.1">
    <property type="nucleotide sequence ID" value="NZ_LR732312.1"/>
</dbReference>
<dbReference type="AlphaFoldDB" id="A0A653IEL8"/>
<dbReference type="Proteomes" id="UP000439752">
    <property type="component" value="Unassembled WGS sequence"/>
</dbReference>
<dbReference type="EMBL" id="CABWKQ010000027">
    <property type="protein sequence ID" value="VWX37640.1"/>
    <property type="molecule type" value="Genomic_DNA"/>
</dbReference>
<keyword evidence="2" id="KW-0805">Transcription regulation</keyword>
<dbReference type="InterPro" id="IPR036388">
    <property type="entry name" value="WH-like_DNA-bd_sf"/>
</dbReference>
<dbReference type="Gene3D" id="3.40.190.290">
    <property type="match status" value="1"/>
</dbReference>
<keyword evidence="3" id="KW-0238">DNA-binding</keyword>
<accession>A0A653IEL8</accession>
<protein>
    <recommendedName>
        <fullName evidence="5">HTH lysR-type domain-containing protein</fullName>
    </recommendedName>
</protein>
<dbReference type="Pfam" id="PF03466">
    <property type="entry name" value="LysR_substrate"/>
    <property type="match status" value="1"/>
</dbReference>
<dbReference type="GO" id="GO:0003700">
    <property type="term" value="F:DNA-binding transcription factor activity"/>
    <property type="evidence" value="ECO:0007669"/>
    <property type="project" value="InterPro"/>
</dbReference>
<dbReference type="InterPro" id="IPR050950">
    <property type="entry name" value="HTH-type_LysR_regulators"/>
</dbReference>
<dbReference type="FunFam" id="1.10.10.10:FF:000001">
    <property type="entry name" value="LysR family transcriptional regulator"/>
    <property type="match status" value="1"/>
</dbReference>
<dbReference type="GO" id="GO:0005829">
    <property type="term" value="C:cytosol"/>
    <property type="evidence" value="ECO:0007669"/>
    <property type="project" value="TreeGrafter"/>
</dbReference>
<evidence type="ECO:0000259" key="5">
    <source>
        <dbReference type="PROSITE" id="PS50931"/>
    </source>
</evidence>
<dbReference type="PRINTS" id="PR00039">
    <property type="entry name" value="HTHLYSR"/>
</dbReference>
<dbReference type="PANTHER" id="PTHR30419">
    <property type="entry name" value="HTH-TYPE TRANSCRIPTIONAL REGULATOR YBHD"/>
    <property type="match status" value="1"/>
</dbReference>
<organism evidence="6 7">
    <name type="scientific">Exiguobacterium oxidotolerans</name>
    <dbReference type="NCBI Taxonomy" id="223958"/>
    <lineage>
        <taxon>Bacteria</taxon>
        <taxon>Bacillati</taxon>
        <taxon>Bacillota</taxon>
        <taxon>Bacilli</taxon>
        <taxon>Bacillales</taxon>
        <taxon>Bacillales Family XII. Incertae Sedis</taxon>
        <taxon>Exiguobacterium</taxon>
    </lineage>
</organism>
<evidence type="ECO:0000313" key="7">
    <source>
        <dbReference type="Proteomes" id="UP000439752"/>
    </source>
</evidence>
<dbReference type="InterPro" id="IPR036390">
    <property type="entry name" value="WH_DNA-bd_sf"/>
</dbReference>
<dbReference type="GO" id="GO:0003677">
    <property type="term" value="F:DNA binding"/>
    <property type="evidence" value="ECO:0007669"/>
    <property type="project" value="UniProtKB-KW"/>
</dbReference>
<dbReference type="PANTHER" id="PTHR30419:SF8">
    <property type="entry name" value="NITROGEN ASSIMILATION TRANSCRIPTIONAL ACTIVATOR-RELATED"/>
    <property type="match status" value="1"/>
</dbReference>
<dbReference type="Gene3D" id="1.10.10.10">
    <property type="entry name" value="Winged helix-like DNA-binding domain superfamily/Winged helix DNA-binding domain"/>
    <property type="match status" value="1"/>
</dbReference>
<dbReference type="SUPFAM" id="SSF53850">
    <property type="entry name" value="Periplasmic binding protein-like II"/>
    <property type="match status" value="1"/>
</dbReference>
<keyword evidence="4" id="KW-0804">Transcription</keyword>
<keyword evidence="7" id="KW-1185">Reference proteome</keyword>
<dbReference type="Pfam" id="PF00126">
    <property type="entry name" value="HTH_1"/>
    <property type="match status" value="1"/>
</dbReference>
<reference evidence="6 7" key="1">
    <citation type="submission" date="2019-10" db="EMBL/GenBank/DDBJ databases">
        <authorList>
            <person name="Karimi E."/>
        </authorList>
    </citation>
    <scope>NUCLEOTIDE SEQUENCE [LARGE SCALE GENOMIC DNA]</scope>
    <source>
        <strain evidence="6">Exiguobacterium sp. 9Y</strain>
    </source>
</reference>